<evidence type="ECO:0000256" key="2">
    <source>
        <dbReference type="ARBA" id="ARBA00006411"/>
    </source>
</evidence>
<dbReference type="InterPro" id="IPR025734">
    <property type="entry name" value="EspG"/>
</dbReference>
<dbReference type="RefSeq" id="WP_188829820.1">
    <property type="nucleotide sequence ID" value="NZ_BMMW01000003.1"/>
</dbReference>
<evidence type="ECO:0000256" key="4">
    <source>
        <dbReference type="ARBA" id="ARBA00023186"/>
    </source>
</evidence>
<comment type="subcellular location">
    <subcellularLocation>
        <location evidence="1">Cytoplasm</location>
    </subcellularLocation>
</comment>
<organism evidence="5 6">
    <name type="scientific">Nocardia camponoti</name>
    <dbReference type="NCBI Taxonomy" id="1616106"/>
    <lineage>
        <taxon>Bacteria</taxon>
        <taxon>Bacillati</taxon>
        <taxon>Actinomycetota</taxon>
        <taxon>Actinomycetes</taxon>
        <taxon>Mycobacteriales</taxon>
        <taxon>Nocardiaceae</taxon>
        <taxon>Nocardia</taxon>
    </lineage>
</organism>
<dbReference type="EMBL" id="BMMW01000003">
    <property type="protein sequence ID" value="GGK57555.1"/>
    <property type="molecule type" value="Genomic_DNA"/>
</dbReference>
<sequence>MTAPSLAFTGAEFDALWAGLGEETMPDPFIYSCPERSADEGALIRRQDWAALRARLGGELDDLVETIRTPDIRIVVTGFGVGKRADEPADALRLLAVRKGDIGYLITQRPGETLYDASGFAVSIHDATSLGQVVACALPERAGGREREIELTEPASSELDYGYGRSLVQHYDDEVATKASAFLAAPAEHAGSIAIEQGWSRFGPRGLVRLRVYWRDVVDDGRYLVMPGPPMVAVGADRARVTDLVNGQIAEVVSAIVDDRA</sequence>
<comment type="similarity">
    <text evidence="2">Belongs to the EspG family.</text>
</comment>
<reference evidence="5" key="2">
    <citation type="submission" date="2020-09" db="EMBL/GenBank/DDBJ databases">
        <authorList>
            <person name="Sun Q."/>
            <person name="Zhou Y."/>
        </authorList>
    </citation>
    <scope>NUCLEOTIDE SEQUENCE</scope>
    <source>
        <strain evidence="5">CGMCC 4.7278</strain>
    </source>
</reference>
<reference evidence="5" key="1">
    <citation type="journal article" date="2014" name="Int. J. Syst. Evol. Microbiol.">
        <title>Complete genome sequence of Corynebacterium casei LMG S-19264T (=DSM 44701T), isolated from a smear-ripened cheese.</title>
        <authorList>
            <consortium name="US DOE Joint Genome Institute (JGI-PGF)"/>
            <person name="Walter F."/>
            <person name="Albersmeier A."/>
            <person name="Kalinowski J."/>
            <person name="Ruckert C."/>
        </authorList>
    </citation>
    <scope>NUCLEOTIDE SEQUENCE</scope>
    <source>
        <strain evidence="5">CGMCC 4.7278</strain>
    </source>
</reference>
<gene>
    <name evidence="5" type="ORF">GCM10011591_32130</name>
</gene>
<accession>A0A917QM80</accession>
<evidence type="ECO:0000313" key="5">
    <source>
        <dbReference type="EMBL" id="GGK57555.1"/>
    </source>
</evidence>
<evidence type="ECO:0000256" key="3">
    <source>
        <dbReference type="ARBA" id="ARBA00022490"/>
    </source>
</evidence>
<name>A0A917QM80_9NOCA</name>
<keyword evidence="4" id="KW-0143">Chaperone</keyword>
<evidence type="ECO:0000256" key="1">
    <source>
        <dbReference type="ARBA" id="ARBA00004496"/>
    </source>
</evidence>
<protein>
    <recommendedName>
        <fullName evidence="7">ESX secretion-associated protein EspG</fullName>
    </recommendedName>
</protein>
<proteinExistence type="inferred from homology"/>
<evidence type="ECO:0000313" key="6">
    <source>
        <dbReference type="Proteomes" id="UP000612956"/>
    </source>
</evidence>
<keyword evidence="6" id="KW-1185">Reference proteome</keyword>
<evidence type="ECO:0008006" key="7">
    <source>
        <dbReference type="Google" id="ProtNLM"/>
    </source>
</evidence>
<dbReference type="AlphaFoldDB" id="A0A917QM80"/>
<dbReference type="Pfam" id="PF14011">
    <property type="entry name" value="ESX-1_EspG"/>
    <property type="match status" value="1"/>
</dbReference>
<comment type="caution">
    <text evidence="5">The sequence shown here is derived from an EMBL/GenBank/DDBJ whole genome shotgun (WGS) entry which is preliminary data.</text>
</comment>
<dbReference type="Proteomes" id="UP000612956">
    <property type="component" value="Unassembled WGS sequence"/>
</dbReference>
<keyword evidence="3" id="KW-0963">Cytoplasm</keyword>